<dbReference type="KEGG" id="gps:C427_4296"/>
<name>K7ACJ3_9ALTE</name>
<dbReference type="Proteomes" id="UP000011864">
    <property type="component" value="Chromosome"/>
</dbReference>
<dbReference type="PATRIC" id="fig|1129794.4.peg.4275"/>
<dbReference type="STRING" id="1129794.C427_4296"/>
<accession>K7ACJ3</accession>
<evidence type="ECO:0000313" key="2">
    <source>
        <dbReference type="Proteomes" id="UP000011864"/>
    </source>
</evidence>
<dbReference type="OrthoDB" id="6384026at2"/>
<sequence>MPDHHYNLQEQLFSVKTLYRELYEQGQPKSAKPLVFNDLVQLALGNPKVDAQQVMQHINQSLPLRRQYVQLLQKLAFATSPVQAAASSATEISSRKSAEFELLFKRDKQFSDQVYVVLKIPHSIEKHHNQGVRVNCCSEDLISSIHFPPIVDGKTQLLMEESDQKFIHMFDTEFAIYLS</sequence>
<dbReference type="RefSeq" id="WP_007639352.1">
    <property type="nucleotide sequence ID" value="NC_020514.1"/>
</dbReference>
<dbReference type="EMBL" id="CP003837">
    <property type="protein sequence ID" value="AGH46398.1"/>
    <property type="molecule type" value="Genomic_DNA"/>
</dbReference>
<dbReference type="HOGENOM" id="CLU_1502092_0_0_6"/>
<evidence type="ECO:0000313" key="1">
    <source>
        <dbReference type="EMBL" id="AGH46398.1"/>
    </source>
</evidence>
<keyword evidence="2" id="KW-1185">Reference proteome</keyword>
<proteinExistence type="predicted"/>
<organism evidence="1 2">
    <name type="scientific">Paraglaciecola psychrophila 170</name>
    <dbReference type="NCBI Taxonomy" id="1129794"/>
    <lineage>
        <taxon>Bacteria</taxon>
        <taxon>Pseudomonadati</taxon>
        <taxon>Pseudomonadota</taxon>
        <taxon>Gammaproteobacteria</taxon>
        <taxon>Alteromonadales</taxon>
        <taxon>Alteromonadaceae</taxon>
        <taxon>Paraglaciecola</taxon>
    </lineage>
</organism>
<dbReference type="AlphaFoldDB" id="K7ACJ3"/>
<protein>
    <submittedName>
        <fullName evidence="1">Uncharacterized protein</fullName>
    </submittedName>
</protein>
<reference evidence="1 2" key="1">
    <citation type="journal article" date="2013" name="Genome Announc.">
        <title>Complete Genome Sequence of Glaciecola psychrophila Strain 170T.</title>
        <authorList>
            <person name="Yin J."/>
            <person name="Chen J."/>
            <person name="Liu G."/>
            <person name="Yu Y."/>
            <person name="Song L."/>
            <person name="Wang X."/>
            <person name="Qu X."/>
        </authorList>
    </citation>
    <scope>NUCLEOTIDE SEQUENCE [LARGE SCALE GENOMIC DNA]</scope>
    <source>
        <strain evidence="1 2">170</strain>
    </source>
</reference>
<gene>
    <name evidence="1" type="ORF">C427_4296</name>
</gene>